<accession>A0AAU2H3C4</accession>
<evidence type="ECO:0000256" key="2">
    <source>
        <dbReference type="SAM" id="Phobius"/>
    </source>
</evidence>
<keyword evidence="2" id="KW-0812">Transmembrane</keyword>
<proteinExistence type="predicted"/>
<sequence>MISRFTPVPAVVLLGLGITTGALGLLDNSDDQTIGGIFLTITAFFLITLRALRNAHRLSAHQLAAADNAGYRRALDHVARGLLDQHASPPRGGHPAEREQAAGNVITLHPTTSDTERKAL</sequence>
<evidence type="ECO:0000313" key="3">
    <source>
        <dbReference type="EMBL" id="WTU42676.1"/>
    </source>
</evidence>
<name>A0AAU2H3C4_9ACTN</name>
<dbReference type="AlphaFoldDB" id="A0AAU2H3C4"/>
<gene>
    <name evidence="3" type="ORF">OHV25_25405</name>
</gene>
<evidence type="ECO:0000256" key="1">
    <source>
        <dbReference type="SAM" id="MobiDB-lite"/>
    </source>
</evidence>
<reference evidence="3" key="1">
    <citation type="submission" date="2022-10" db="EMBL/GenBank/DDBJ databases">
        <title>The complete genomes of actinobacterial strains from the NBC collection.</title>
        <authorList>
            <person name="Joergensen T.S."/>
            <person name="Alvarez Arevalo M."/>
            <person name="Sterndorff E.B."/>
            <person name="Faurdal D."/>
            <person name="Vuksanovic O."/>
            <person name="Mourched A.-S."/>
            <person name="Charusanti P."/>
            <person name="Shaw S."/>
            <person name="Blin K."/>
            <person name="Weber T."/>
        </authorList>
    </citation>
    <scope>NUCLEOTIDE SEQUENCE</scope>
    <source>
        <strain evidence="3">NBC_00060</strain>
    </source>
</reference>
<feature type="transmembrane region" description="Helical" evidence="2">
    <location>
        <begin position="34"/>
        <end position="52"/>
    </location>
</feature>
<organism evidence="3">
    <name type="scientific">Streptomyces sp. NBC_00060</name>
    <dbReference type="NCBI Taxonomy" id="2975636"/>
    <lineage>
        <taxon>Bacteria</taxon>
        <taxon>Bacillati</taxon>
        <taxon>Actinomycetota</taxon>
        <taxon>Actinomycetes</taxon>
        <taxon>Kitasatosporales</taxon>
        <taxon>Streptomycetaceae</taxon>
        <taxon>Streptomyces</taxon>
    </lineage>
</organism>
<keyword evidence="2" id="KW-1133">Transmembrane helix</keyword>
<keyword evidence="2" id="KW-0472">Membrane</keyword>
<dbReference type="EMBL" id="CP108253">
    <property type="protein sequence ID" value="WTU42676.1"/>
    <property type="molecule type" value="Genomic_DNA"/>
</dbReference>
<feature type="region of interest" description="Disordered" evidence="1">
    <location>
        <begin position="84"/>
        <end position="120"/>
    </location>
</feature>
<protein>
    <submittedName>
        <fullName evidence="3">Uncharacterized protein</fullName>
    </submittedName>
</protein>